<proteinExistence type="inferred from homology"/>
<evidence type="ECO:0000256" key="6">
    <source>
        <dbReference type="ARBA" id="ARBA00022036"/>
    </source>
</evidence>
<evidence type="ECO:0000313" key="15">
    <source>
        <dbReference type="EMBL" id="TRU53968.1"/>
    </source>
</evidence>
<evidence type="ECO:0000256" key="7">
    <source>
        <dbReference type="ARBA" id="ARBA00022598"/>
    </source>
</evidence>
<dbReference type="PROSITE" id="PS50975">
    <property type="entry name" value="ATP_GRASP"/>
    <property type="match status" value="1"/>
</dbReference>
<sequence length="877" mass="95012">MKIIRTQTLRGPNYWSIRRDKLIVMRLDLEDLAEKPSNEIPGFYEGLIDVLPSLVEHYCSPGYRGGFFERVRTGTYMGHIIEHIALELQELAGTPVGFGRTRGTSTPGVYNVVFEYVDEQAGRYAGRAAVRLCQSLVDTGTYSKEELAQDLADLRDLCNNAALGPSTETIVKEAQARNIPWLLLSARSMVQLGYGVHQKRIQATLSSFSGILAVELACDKEGTKTILKDGGIPVPRGTVIQYLDELPAAIEEVGGFPIVIKPLDGNHGRGISIDVKNQQEAEEAYDLASAASKTRSVIVERYYKGSDHRILVINGKVAAVAERIPAHVVGDGRSTIEELIEITNRDPNRGDGHANVLTKITIDKTALNVLGKQGYELTSILPQGAIAYLRATANLSTGGIAVDRTDEIHPENVWIAQRVAKLIGLDIAGIDVVTDDIRKPLKEVDGVIVEVNAAPGFRMHVAPSRGLPRNIAAPVIDMLFPPGTPSRVPILAITGTNGKTTTSRLISHICRQTGKVVGFTTTDGVYIDDYLVEKGDNTGPYSAGMILKEPTVEIAVLETARGGILRSGLAFNQCDVGVVLNVAADHLGIGDIDTIEQMAKVKSVVAEVVSAEGYAVLNADDPLTVSMAEKVKGRVAYFSMSPDNPIIHDHIRRGGMAAIYENGYLSILEGEWTLRIEEAVNIPVTMQGMAPFMIANALAACLATFVQGIDIELIRQGVRTFKPSVAQTPGRMNLFDLGHHHALIDYAHNPAGYEAVGGFVGNWSGEKVGVVGGPGDRRDDDLILLGKLSARMFDRIIVKEDNDTRGRRRGEVADLILRGISQENASMRPEVILDETEALEKALSTVSEGGLVVIFPESVTQAIDLIEKHQPPTDDRG</sequence>
<evidence type="ECO:0000256" key="8">
    <source>
        <dbReference type="ARBA" id="ARBA00022741"/>
    </source>
</evidence>
<dbReference type="Pfam" id="PF08245">
    <property type="entry name" value="Mur_ligase_M"/>
    <property type="match status" value="1"/>
</dbReference>
<dbReference type="NCBIfam" id="TIGR02068">
    <property type="entry name" value="cya_phycin_syn"/>
    <property type="match status" value="1"/>
</dbReference>
<dbReference type="PANTHER" id="PTHR23135:SF18">
    <property type="entry name" value="CYANOPHYCIN SYNTHETASE"/>
    <property type="match status" value="1"/>
</dbReference>
<evidence type="ECO:0000256" key="12">
    <source>
        <dbReference type="ARBA" id="ARBA00048425"/>
    </source>
</evidence>
<dbReference type="PANTHER" id="PTHR23135">
    <property type="entry name" value="MUR LIGASE FAMILY MEMBER"/>
    <property type="match status" value="1"/>
</dbReference>
<dbReference type="InterPro" id="IPR013221">
    <property type="entry name" value="Mur_ligase_cen"/>
</dbReference>
<evidence type="ECO:0000256" key="5">
    <source>
        <dbReference type="ARBA" id="ARBA00013005"/>
    </source>
</evidence>
<dbReference type="Proteomes" id="UP000316958">
    <property type="component" value="Unassembled WGS sequence"/>
</dbReference>
<dbReference type="AlphaFoldDB" id="A0A552G4R1"/>
<comment type="similarity">
    <text evidence="2">In the C-terminal section; belongs to the MurCDEF family.</text>
</comment>
<dbReference type="SUPFAM" id="SSF53623">
    <property type="entry name" value="MurD-like peptide ligases, catalytic domain"/>
    <property type="match status" value="1"/>
</dbReference>
<keyword evidence="7 15" id="KW-0436">Ligase</keyword>
<dbReference type="Gene3D" id="3.40.1190.10">
    <property type="entry name" value="Mur-like, catalytic domain"/>
    <property type="match status" value="1"/>
</dbReference>
<evidence type="ECO:0000256" key="4">
    <source>
        <dbReference type="ARBA" id="ARBA00012968"/>
    </source>
</evidence>
<protein>
    <recommendedName>
        <fullName evidence="6">Cyanophycin synthetase</fullName>
        <ecNumber evidence="5">6.3.2.29</ecNumber>
        <ecNumber evidence="4">6.3.2.30</ecNumber>
    </recommendedName>
    <alternativeName>
        <fullName evidence="10">Cyanophycin synthase</fullName>
    </alternativeName>
</protein>
<comment type="subunit">
    <text evidence="3">Homodimer.</text>
</comment>
<evidence type="ECO:0000259" key="14">
    <source>
        <dbReference type="PROSITE" id="PS50975"/>
    </source>
</evidence>
<evidence type="ECO:0000256" key="9">
    <source>
        <dbReference type="ARBA" id="ARBA00022840"/>
    </source>
</evidence>
<dbReference type="InterPro" id="IPR004101">
    <property type="entry name" value="Mur_ligase_C"/>
</dbReference>
<evidence type="ECO:0000256" key="1">
    <source>
        <dbReference type="ARBA" id="ARBA00003184"/>
    </source>
</evidence>
<feature type="domain" description="ATP-grasp" evidence="14">
    <location>
        <begin position="224"/>
        <end position="480"/>
    </location>
</feature>
<dbReference type="InterPro" id="IPR013651">
    <property type="entry name" value="ATP-grasp_RimK-type"/>
</dbReference>
<evidence type="ECO:0000256" key="13">
    <source>
        <dbReference type="PROSITE-ProRule" id="PRU00409"/>
    </source>
</evidence>
<reference evidence="15 16" key="1">
    <citation type="submission" date="2019-01" db="EMBL/GenBank/DDBJ databases">
        <title>Coherence of Microcystis species and biogeography revealed through population genomics.</title>
        <authorList>
            <person name="Perez-Carrascal O.M."/>
            <person name="Terrat Y."/>
            <person name="Giani A."/>
            <person name="Fortin N."/>
            <person name="Tromas N."/>
            <person name="Shapiro B.J."/>
        </authorList>
    </citation>
    <scope>NUCLEOTIDE SEQUENCE [LARGE SCALE GENOMIC DNA]</scope>
    <source>
        <strain evidence="15">Ma_QC_Ch_20071001_S25D</strain>
    </source>
</reference>
<comment type="function">
    <text evidence="1">Catalyzes the ATP-dependent polymerization of arginine and aspartate to multi-L-arginyl-poly-L-aspartic acid (cyanophycin; a water-insoluble reserve polymer).</text>
</comment>
<keyword evidence="9 13" id="KW-0067">ATP-binding</keyword>
<dbReference type="InterPro" id="IPR036615">
    <property type="entry name" value="Mur_ligase_C_dom_sf"/>
</dbReference>
<dbReference type="InterPro" id="IPR036565">
    <property type="entry name" value="Mur-like_cat_sf"/>
</dbReference>
<dbReference type="Pfam" id="PF18921">
    <property type="entry name" value="Cyanophycin_syn"/>
    <property type="match status" value="1"/>
</dbReference>
<dbReference type="Gene3D" id="3.90.190.20">
    <property type="entry name" value="Mur ligase, C-terminal domain"/>
    <property type="match status" value="1"/>
</dbReference>
<dbReference type="GO" id="GO:0046872">
    <property type="term" value="F:metal ion binding"/>
    <property type="evidence" value="ECO:0007669"/>
    <property type="project" value="InterPro"/>
</dbReference>
<dbReference type="SUPFAM" id="SSF53244">
    <property type="entry name" value="MurD-like peptide ligases, peptide-binding domain"/>
    <property type="match status" value="1"/>
</dbReference>
<dbReference type="GO" id="GO:0005524">
    <property type="term" value="F:ATP binding"/>
    <property type="evidence" value="ECO:0007669"/>
    <property type="project" value="UniProtKB-UniRule"/>
</dbReference>
<comment type="caution">
    <text evidence="15">The sequence shown here is derived from an EMBL/GenBank/DDBJ whole genome shotgun (WGS) entry which is preliminary data.</text>
</comment>
<gene>
    <name evidence="15" type="primary">cphA</name>
    <name evidence="15" type="ORF">EWV57_02760</name>
</gene>
<evidence type="ECO:0000256" key="10">
    <source>
        <dbReference type="ARBA" id="ARBA00031353"/>
    </source>
</evidence>
<organism evidence="15 16">
    <name type="scientific">Microcystis aeruginosa Ma_QC_Ch_20071001_S25D</name>
    <dbReference type="NCBI Taxonomy" id="2486250"/>
    <lineage>
        <taxon>Bacteria</taxon>
        <taxon>Bacillati</taxon>
        <taxon>Cyanobacteriota</taxon>
        <taxon>Cyanophyceae</taxon>
        <taxon>Oscillatoriophycideae</taxon>
        <taxon>Chroococcales</taxon>
        <taxon>Microcystaceae</taxon>
        <taxon>Microcystis</taxon>
    </lineage>
</organism>
<dbReference type="EMBL" id="SFBE01000047">
    <property type="protein sequence ID" value="TRU53968.1"/>
    <property type="molecule type" value="Genomic_DNA"/>
</dbReference>
<dbReference type="InterPro" id="IPR011761">
    <property type="entry name" value="ATP-grasp"/>
</dbReference>
<dbReference type="EC" id="6.3.2.29" evidence="5"/>
<dbReference type="GO" id="GO:0071161">
    <property type="term" value="F:cyanophycin synthetase activity (L-arginine-adding)"/>
    <property type="evidence" value="ECO:0007669"/>
    <property type="project" value="UniProtKB-EC"/>
</dbReference>
<dbReference type="GO" id="GO:0071160">
    <property type="term" value="F:cyanophycin synthetase activity (L-aspartate-adding)"/>
    <property type="evidence" value="ECO:0007669"/>
    <property type="project" value="UniProtKB-EC"/>
</dbReference>
<keyword evidence="8 13" id="KW-0547">Nucleotide-binding</keyword>
<dbReference type="EC" id="6.3.2.30" evidence="4"/>
<dbReference type="Pfam" id="PF02875">
    <property type="entry name" value="Mur_ligase_C"/>
    <property type="match status" value="1"/>
</dbReference>
<evidence type="ECO:0000313" key="16">
    <source>
        <dbReference type="Proteomes" id="UP000316958"/>
    </source>
</evidence>
<evidence type="ECO:0000256" key="11">
    <source>
        <dbReference type="ARBA" id="ARBA00048094"/>
    </source>
</evidence>
<dbReference type="InterPro" id="IPR044019">
    <property type="entry name" value="Cyanophycin_syn_N"/>
</dbReference>
<dbReference type="SUPFAM" id="SSF56059">
    <property type="entry name" value="Glutathione synthetase ATP-binding domain-like"/>
    <property type="match status" value="1"/>
</dbReference>
<dbReference type="NCBIfam" id="NF010623">
    <property type="entry name" value="PRK14016.1"/>
    <property type="match status" value="1"/>
</dbReference>
<dbReference type="InterPro" id="IPR011810">
    <property type="entry name" value="Cya_phycin_syn"/>
</dbReference>
<name>A0A552G4R1_MICAE</name>
<evidence type="ECO:0000256" key="2">
    <source>
        <dbReference type="ARBA" id="ARBA00009060"/>
    </source>
</evidence>
<dbReference type="Gene3D" id="3.30.470.20">
    <property type="entry name" value="ATP-grasp fold, B domain"/>
    <property type="match status" value="2"/>
</dbReference>
<accession>A0A552G4R1</accession>
<dbReference type="Pfam" id="PF08443">
    <property type="entry name" value="RimK"/>
    <property type="match status" value="1"/>
</dbReference>
<evidence type="ECO:0000256" key="3">
    <source>
        <dbReference type="ARBA" id="ARBA00011738"/>
    </source>
</evidence>
<comment type="catalytic activity">
    <reaction evidence="11">
        <text>[L-4-(L-arginin-2-N-yl)aspartate](n)-L-aspartate + L-arginine + ATP = [L-4-(L-arginin-2-N-yl)aspartate](n+1) + ADP + phosphate + H(+)</text>
        <dbReference type="Rhea" id="RHEA:23888"/>
        <dbReference type="Rhea" id="RHEA-COMP:13732"/>
        <dbReference type="Rhea" id="RHEA-COMP:13733"/>
        <dbReference type="ChEBI" id="CHEBI:15378"/>
        <dbReference type="ChEBI" id="CHEBI:30616"/>
        <dbReference type="ChEBI" id="CHEBI:32682"/>
        <dbReference type="ChEBI" id="CHEBI:43474"/>
        <dbReference type="ChEBI" id="CHEBI:137986"/>
        <dbReference type="ChEBI" id="CHEBI:137990"/>
        <dbReference type="ChEBI" id="CHEBI:456216"/>
        <dbReference type="EC" id="6.3.2.30"/>
    </reaction>
</comment>
<comment type="catalytic activity">
    <reaction evidence="12">
        <text>[L-4-(L-arginin-2-N-yl)aspartate](n) + L-aspartate + ATP = [L-4-(L-arginin-2-N-yl)aspartate](n)-L-aspartate + ADP + phosphate + H(+)</text>
        <dbReference type="Rhea" id="RHEA:13277"/>
        <dbReference type="Rhea" id="RHEA-COMP:13728"/>
        <dbReference type="Rhea" id="RHEA-COMP:13733"/>
        <dbReference type="ChEBI" id="CHEBI:15378"/>
        <dbReference type="ChEBI" id="CHEBI:29991"/>
        <dbReference type="ChEBI" id="CHEBI:30616"/>
        <dbReference type="ChEBI" id="CHEBI:43474"/>
        <dbReference type="ChEBI" id="CHEBI:137986"/>
        <dbReference type="ChEBI" id="CHEBI:137990"/>
        <dbReference type="ChEBI" id="CHEBI:456216"/>
        <dbReference type="EC" id="6.3.2.29"/>
    </reaction>
</comment>